<dbReference type="PANTHER" id="PTHR43540:SF6">
    <property type="entry name" value="ISOCHORISMATASE-LIKE DOMAIN-CONTAINING PROTEIN"/>
    <property type="match status" value="1"/>
</dbReference>
<organism evidence="4 5">
    <name type="scientific">Exiguobacterium aurantiacum</name>
    <dbReference type="NCBI Taxonomy" id="33987"/>
    <lineage>
        <taxon>Bacteria</taxon>
        <taxon>Bacillati</taxon>
        <taxon>Bacillota</taxon>
        <taxon>Bacilli</taxon>
        <taxon>Bacillales</taxon>
        <taxon>Bacillales Family XII. Incertae Sedis</taxon>
        <taxon>Exiguobacterium</taxon>
    </lineage>
</organism>
<evidence type="ECO:0000313" key="5">
    <source>
        <dbReference type="Proteomes" id="UP000254060"/>
    </source>
</evidence>
<evidence type="ECO:0000256" key="1">
    <source>
        <dbReference type="ARBA" id="ARBA00006336"/>
    </source>
</evidence>
<dbReference type="EMBL" id="UGGP01000001">
    <property type="protein sequence ID" value="STO08845.1"/>
    <property type="molecule type" value="Genomic_DNA"/>
</dbReference>
<dbReference type="RefSeq" id="WP_029335737.1">
    <property type="nucleotide sequence ID" value="NZ_UGGP01000001.1"/>
</dbReference>
<proteinExistence type="inferred from homology"/>
<gene>
    <name evidence="4" type="primary">rutB</name>
    <name evidence="4" type="ORF">NCTC13163_02223</name>
</gene>
<sequence>MSKTALLIIDMFNDFDFVGGDDLLRNTEPIVEPILKLKRHFKDADLPVIYCNDNFGQWKDSTEDIVRHVEASKGRDIAKRIEPEDKEYFIIKPRHSAFYGTQLDILLRQLDVEKIVMTGVASDICILFSANDGYMREYELHVPRDCVAAETDKRNDSALTVIYEALGIPIDDAKTYIHDQKS</sequence>
<keyword evidence="2 4" id="KW-0378">Hydrolase</keyword>
<name>A0A377FWP5_9BACL</name>
<comment type="similarity">
    <text evidence="1">Belongs to the isochorismatase family.</text>
</comment>
<protein>
    <submittedName>
        <fullName evidence="4">Peroxyureidoacrylate/ureidoacrylate amidohydrolase RutB</fullName>
        <ecNumber evidence="4">3.5.1.-</ecNumber>
    </submittedName>
</protein>
<dbReference type="CDD" id="cd00431">
    <property type="entry name" value="cysteine_hydrolases"/>
    <property type="match status" value="1"/>
</dbReference>
<dbReference type="Pfam" id="PF00857">
    <property type="entry name" value="Isochorismatase"/>
    <property type="match status" value="1"/>
</dbReference>
<dbReference type="InterPro" id="IPR050272">
    <property type="entry name" value="Isochorismatase-like_hydrls"/>
</dbReference>
<dbReference type="SUPFAM" id="SSF52499">
    <property type="entry name" value="Isochorismatase-like hydrolases"/>
    <property type="match status" value="1"/>
</dbReference>
<dbReference type="AlphaFoldDB" id="A0A377FWP5"/>
<feature type="domain" description="Isochorismatase-like" evidence="3">
    <location>
        <begin position="4"/>
        <end position="171"/>
    </location>
</feature>
<dbReference type="STRING" id="1397694.GCA_000702585_02711"/>
<dbReference type="InterPro" id="IPR036380">
    <property type="entry name" value="Isochorismatase-like_sf"/>
</dbReference>
<dbReference type="EC" id="3.5.1.-" evidence="4"/>
<dbReference type="PANTHER" id="PTHR43540">
    <property type="entry name" value="PEROXYUREIDOACRYLATE/UREIDOACRYLATE AMIDOHYDROLASE-RELATED"/>
    <property type="match status" value="1"/>
</dbReference>
<evidence type="ECO:0000256" key="2">
    <source>
        <dbReference type="ARBA" id="ARBA00022801"/>
    </source>
</evidence>
<accession>A0A377FWP5</accession>
<dbReference type="InterPro" id="IPR000868">
    <property type="entry name" value="Isochorismatase-like_dom"/>
</dbReference>
<dbReference type="Gene3D" id="3.40.50.850">
    <property type="entry name" value="Isochorismatase-like"/>
    <property type="match status" value="1"/>
</dbReference>
<dbReference type="OrthoDB" id="4305745at2"/>
<reference evidence="4 5" key="1">
    <citation type="submission" date="2018-06" db="EMBL/GenBank/DDBJ databases">
        <authorList>
            <consortium name="Pathogen Informatics"/>
            <person name="Doyle S."/>
        </authorList>
    </citation>
    <scope>NUCLEOTIDE SEQUENCE [LARGE SCALE GENOMIC DNA]</scope>
    <source>
        <strain evidence="4 5">NCTC13163</strain>
    </source>
</reference>
<dbReference type="Proteomes" id="UP000254060">
    <property type="component" value="Unassembled WGS sequence"/>
</dbReference>
<evidence type="ECO:0000259" key="3">
    <source>
        <dbReference type="Pfam" id="PF00857"/>
    </source>
</evidence>
<dbReference type="GO" id="GO:0016787">
    <property type="term" value="F:hydrolase activity"/>
    <property type="evidence" value="ECO:0007669"/>
    <property type="project" value="UniProtKB-KW"/>
</dbReference>
<evidence type="ECO:0000313" key="4">
    <source>
        <dbReference type="EMBL" id="STO08845.1"/>
    </source>
</evidence>